<comment type="caution">
    <text evidence="1">The sequence shown here is derived from an EMBL/GenBank/DDBJ whole genome shotgun (WGS) entry which is preliminary data.</text>
</comment>
<proteinExistence type="predicted"/>
<dbReference type="Proteomes" id="UP000814140">
    <property type="component" value="Unassembled WGS sequence"/>
</dbReference>
<name>A0ACB8SG25_9AGAM</name>
<dbReference type="EMBL" id="MU277372">
    <property type="protein sequence ID" value="KAI0054651.1"/>
    <property type="molecule type" value="Genomic_DNA"/>
</dbReference>
<gene>
    <name evidence="1" type="ORF">BV25DRAFT_1833563</name>
</gene>
<sequence length="290" mass="32631">MLSSQQSESHVEPSRSSQHYYDGRSVVLQVGRTLYKLPASLLRRRSSVFNDLFDLPPTQDPEGCSDETPIVLQGVTEADFDHLMTFLWGSNPEQKPPTLPYLIAVLKLSDLWDIQDGREYAIPQLELQRDFNNFLKLSCAVKYHVDHWVADSFRSLLLLDLDEYQPGQIDELGLRVYTALSFVRFKLDKFRRSLSYGDPPFSQSVACMTPKRCQAAWLSIWNDRFAKMLIHPDVPTGAASVLIAIGDVIGEVEGLCALCHNASWQDLTDTGVSLREEAIIQAGIDGLRGL</sequence>
<reference evidence="1" key="2">
    <citation type="journal article" date="2022" name="New Phytol.">
        <title>Evolutionary transition to the ectomycorrhizal habit in the genomes of a hyperdiverse lineage of mushroom-forming fungi.</title>
        <authorList>
            <person name="Looney B."/>
            <person name="Miyauchi S."/>
            <person name="Morin E."/>
            <person name="Drula E."/>
            <person name="Courty P.E."/>
            <person name="Kohler A."/>
            <person name="Kuo A."/>
            <person name="LaButti K."/>
            <person name="Pangilinan J."/>
            <person name="Lipzen A."/>
            <person name="Riley R."/>
            <person name="Andreopoulos W."/>
            <person name="He G."/>
            <person name="Johnson J."/>
            <person name="Nolan M."/>
            <person name="Tritt A."/>
            <person name="Barry K.W."/>
            <person name="Grigoriev I.V."/>
            <person name="Nagy L.G."/>
            <person name="Hibbett D."/>
            <person name="Henrissat B."/>
            <person name="Matheny P.B."/>
            <person name="Labbe J."/>
            <person name="Martin F.M."/>
        </authorList>
    </citation>
    <scope>NUCLEOTIDE SEQUENCE</scope>
    <source>
        <strain evidence="1">HHB10654</strain>
    </source>
</reference>
<evidence type="ECO:0000313" key="1">
    <source>
        <dbReference type="EMBL" id="KAI0054651.1"/>
    </source>
</evidence>
<keyword evidence="2" id="KW-1185">Reference proteome</keyword>
<protein>
    <submittedName>
        <fullName evidence="1">Uncharacterized protein</fullName>
    </submittedName>
</protein>
<accession>A0ACB8SG25</accession>
<organism evidence="1 2">
    <name type="scientific">Artomyces pyxidatus</name>
    <dbReference type="NCBI Taxonomy" id="48021"/>
    <lineage>
        <taxon>Eukaryota</taxon>
        <taxon>Fungi</taxon>
        <taxon>Dikarya</taxon>
        <taxon>Basidiomycota</taxon>
        <taxon>Agaricomycotina</taxon>
        <taxon>Agaricomycetes</taxon>
        <taxon>Russulales</taxon>
        <taxon>Auriscalpiaceae</taxon>
        <taxon>Artomyces</taxon>
    </lineage>
</organism>
<evidence type="ECO:0000313" key="2">
    <source>
        <dbReference type="Proteomes" id="UP000814140"/>
    </source>
</evidence>
<reference evidence="1" key="1">
    <citation type="submission" date="2021-03" db="EMBL/GenBank/DDBJ databases">
        <authorList>
            <consortium name="DOE Joint Genome Institute"/>
            <person name="Ahrendt S."/>
            <person name="Looney B.P."/>
            <person name="Miyauchi S."/>
            <person name="Morin E."/>
            <person name="Drula E."/>
            <person name="Courty P.E."/>
            <person name="Chicoki N."/>
            <person name="Fauchery L."/>
            <person name="Kohler A."/>
            <person name="Kuo A."/>
            <person name="Labutti K."/>
            <person name="Pangilinan J."/>
            <person name="Lipzen A."/>
            <person name="Riley R."/>
            <person name="Andreopoulos W."/>
            <person name="He G."/>
            <person name="Johnson J."/>
            <person name="Barry K.W."/>
            <person name="Grigoriev I.V."/>
            <person name="Nagy L."/>
            <person name="Hibbett D."/>
            <person name="Henrissat B."/>
            <person name="Matheny P.B."/>
            <person name="Labbe J."/>
            <person name="Martin F."/>
        </authorList>
    </citation>
    <scope>NUCLEOTIDE SEQUENCE</scope>
    <source>
        <strain evidence="1">HHB10654</strain>
    </source>
</reference>